<sequence length="317" mass="36371">MEQGNRPPKKEQAEDSFFASLATLTVAYDIEAIDVTEKPYPYNILLAHSCANRQLKKSGQEVKLSIMQDKKGAVQLATHHKYNVGMTLYYIPVLPLYRLLQDRAQKQTAELLLSVFSYLYHSAGISYYKEEDSTLGYHCECLREMYIEDGDGYGEAEHNTYVSALNEASHYGEVMQRKIYNLYHLNHFQQRIDIYKPKTALERACLKLAKTANALLEQYPNQTIHRNMASEENDDEYEYGVIRAAQYISFIAETKGALYENIAQGINDEFGEYNGMEEPARTQVFNMKDEPDAGGLDFEYKLFPLLIKLCTLLNDLP</sequence>
<dbReference type="EMBL" id="MPPL01000001">
    <property type="protein sequence ID" value="OKS85741.1"/>
    <property type="molecule type" value="Genomic_DNA"/>
</dbReference>
<gene>
    <name evidence="1" type="ORF">RG47T_1187</name>
</gene>
<name>A0A1Q5ZVE1_9SPHI</name>
<dbReference type="Proteomes" id="UP000186720">
    <property type="component" value="Unassembled WGS sequence"/>
</dbReference>
<comment type="caution">
    <text evidence="1">The sequence shown here is derived from an EMBL/GenBank/DDBJ whole genome shotgun (WGS) entry which is preliminary data.</text>
</comment>
<dbReference type="AlphaFoldDB" id="A0A1Q5ZVE1"/>
<protein>
    <submittedName>
        <fullName evidence="1">Uncharacterized protein</fullName>
    </submittedName>
</protein>
<reference evidence="1 2" key="1">
    <citation type="submission" date="2016-11" db="EMBL/GenBank/DDBJ databases">
        <title>Whole Genome Sequencing of Mucilaginibacter polytrichastri RG4-7(T) isolated from the moss sample.</title>
        <authorList>
            <person name="Li Y."/>
        </authorList>
    </citation>
    <scope>NUCLEOTIDE SEQUENCE [LARGE SCALE GENOMIC DNA]</scope>
    <source>
        <strain evidence="1 2">RG4-7</strain>
    </source>
</reference>
<organism evidence="1 2">
    <name type="scientific">Mucilaginibacter polytrichastri</name>
    <dbReference type="NCBI Taxonomy" id="1302689"/>
    <lineage>
        <taxon>Bacteria</taxon>
        <taxon>Pseudomonadati</taxon>
        <taxon>Bacteroidota</taxon>
        <taxon>Sphingobacteriia</taxon>
        <taxon>Sphingobacteriales</taxon>
        <taxon>Sphingobacteriaceae</taxon>
        <taxon>Mucilaginibacter</taxon>
    </lineage>
</organism>
<keyword evidence="2" id="KW-1185">Reference proteome</keyword>
<dbReference type="STRING" id="1302689.RG47T_1187"/>
<evidence type="ECO:0000313" key="1">
    <source>
        <dbReference type="EMBL" id="OKS85741.1"/>
    </source>
</evidence>
<accession>A0A1Q5ZVE1</accession>
<proteinExistence type="predicted"/>
<evidence type="ECO:0000313" key="2">
    <source>
        <dbReference type="Proteomes" id="UP000186720"/>
    </source>
</evidence>